<dbReference type="InterPro" id="IPR015422">
    <property type="entry name" value="PyrdxlP-dep_Trfase_small"/>
</dbReference>
<dbReference type="Gene3D" id="3.40.640.10">
    <property type="entry name" value="Type I PLP-dependent aspartate aminotransferase-like (Major domain)"/>
    <property type="match status" value="1"/>
</dbReference>
<keyword evidence="4 7" id="KW-0456">Lyase</keyword>
<dbReference type="InterPro" id="IPR027619">
    <property type="entry name" value="C-S_lyase_PatB-like"/>
</dbReference>
<dbReference type="AlphaFoldDB" id="A0A5D0MFM8"/>
<comment type="similarity">
    <text evidence="5">Belongs to the class-II pyridoxal-phosphate-dependent aminotransferase family. MalY/PatB cystathionine beta-lyase subfamily.</text>
</comment>
<evidence type="ECO:0000313" key="7">
    <source>
        <dbReference type="EMBL" id="TYB30281.1"/>
    </source>
</evidence>
<dbReference type="CDD" id="cd00609">
    <property type="entry name" value="AAT_like"/>
    <property type="match status" value="1"/>
</dbReference>
<name>A0A5D0MFM8_9BACT</name>
<dbReference type="InterPro" id="IPR015424">
    <property type="entry name" value="PyrdxlP-dep_Trfase"/>
</dbReference>
<protein>
    <recommendedName>
        <fullName evidence="2">cysteine-S-conjugate beta-lyase</fullName>
        <ecNumber evidence="2">4.4.1.13</ecNumber>
    </recommendedName>
</protein>
<comment type="caution">
    <text evidence="7">The sequence shown here is derived from an EMBL/GenBank/DDBJ whole genome shotgun (WGS) entry which is preliminary data.</text>
</comment>
<comment type="cofactor">
    <cofactor evidence="1">
        <name>pyridoxal 5'-phosphate</name>
        <dbReference type="ChEBI" id="CHEBI:597326"/>
    </cofactor>
</comment>
<gene>
    <name evidence="7" type="ORF">FXF47_10015</name>
</gene>
<dbReference type="Pfam" id="PF00155">
    <property type="entry name" value="Aminotran_1_2"/>
    <property type="match status" value="1"/>
</dbReference>
<dbReference type="NCBIfam" id="TIGR04350">
    <property type="entry name" value="C_S_lyase_PatB"/>
    <property type="match status" value="1"/>
</dbReference>
<dbReference type="Proteomes" id="UP000324143">
    <property type="component" value="Unassembled WGS sequence"/>
</dbReference>
<evidence type="ECO:0000256" key="3">
    <source>
        <dbReference type="ARBA" id="ARBA00022898"/>
    </source>
</evidence>
<dbReference type="PANTHER" id="PTHR43525">
    <property type="entry name" value="PROTEIN MALY"/>
    <property type="match status" value="1"/>
</dbReference>
<dbReference type="InterPro" id="IPR004839">
    <property type="entry name" value="Aminotransferase_I/II_large"/>
</dbReference>
<keyword evidence="8" id="KW-1185">Reference proteome</keyword>
<accession>A0A5D0MFM8</accession>
<dbReference type="Gene3D" id="3.90.1150.10">
    <property type="entry name" value="Aspartate Aminotransferase, domain 1"/>
    <property type="match status" value="1"/>
</dbReference>
<evidence type="ECO:0000256" key="4">
    <source>
        <dbReference type="ARBA" id="ARBA00023239"/>
    </source>
</evidence>
<evidence type="ECO:0000256" key="2">
    <source>
        <dbReference type="ARBA" id="ARBA00012224"/>
    </source>
</evidence>
<evidence type="ECO:0000313" key="8">
    <source>
        <dbReference type="Proteomes" id="UP000324143"/>
    </source>
</evidence>
<dbReference type="InterPro" id="IPR015421">
    <property type="entry name" value="PyrdxlP-dep_Trfase_major"/>
</dbReference>
<dbReference type="EMBL" id="VSIX01000155">
    <property type="protein sequence ID" value="TYB30281.1"/>
    <property type="molecule type" value="Genomic_DNA"/>
</dbReference>
<reference evidence="7" key="1">
    <citation type="submission" date="2019-08" db="EMBL/GenBank/DDBJ databases">
        <title>Genomic characterization of a novel candidate phylum (ARYD3) from a high temperature, high salinity tertiary oil reservoir in north central Oklahoma, USA.</title>
        <authorList>
            <person name="Youssef N.H."/>
            <person name="Yadav A."/>
            <person name="Elshahed M.S."/>
        </authorList>
    </citation>
    <scope>NUCLEOTIDE SEQUENCE [LARGE SCALE GENOMIC DNA]</scope>
    <source>
        <strain evidence="7">ARYD3</strain>
    </source>
</reference>
<proteinExistence type="inferred from homology"/>
<dbReference type="GO" id="GO:0030170">
    <property type="term" value="F:pyridoxal phosphate binding"/>
    <property type="evidence" value="ECO:0007669"/>
    <property type="project" value="InterPro"/>
</dbReference>
<keyword evidence="3" id="KW-0663">Pyridoxal phosphate</keyword>
<dbReference type="SUPFAM" id="SSF53383">
    <property type="entry name" value="PLP-dependent transferases"/>
    <property type="match status" value="1"/>
</dbReference>
<dbReference type="PANTHER" id="PTHR43525:SF1">
    <property type="entry name" value="PROTEIN MALY"/>
    <property type="match status" value="1"/>
</dbReference>
<feature type="domain" description="Aminotransferase class I/classII large" evidence="6">
    <location>
        <begin position="40"/>
        <end position="385"/>
    </location>
</feature>
<dbReference type="EC" id="4.4.1.13" evidence="2"/>
<evidence type="ECO:0000256" key="1">
    <source>
        <dbReference type="ARBA" id="ARBA00001933"/>
    </source>
</evidence>
<organism evidence="7 8">
    <name type="scientific">Candidatus Mcinerneyibacterium aminivorans</name>
    <dbReference type="NCBI Taxonomy" id="2703815"/>
    <lineage>
        <taxon>Bacteria</taxon>
        <taxon>Candidatus Macinerneyibacteriota</taxon>
        <taxon>Candidatus Mcinerneyibacteria</taxon>
        <taxon>Candidatus Mcinerneyibacteriales</taxon>
        <taxon>Candidatus Mcinerneyibacteriaceae</taxon>
        <taxon>Candidatus Mcinerneyibacterium</taxon>
    </lineage>
</organism>
<sequence>MNTEYNFDEIVNRTNTNSIKWDYYKKFMNIKKDLLPMWVADMDFKAPPEVIKALEQRASHGIYGYSGKPESYYDSIISWVDKRYNWKIKKEWIVYTPGIVPAINMAIDKFTEPGDGIVVQKPVYFPFFQSVNNQDRRVVDNKLVIENGKYVMDFNDLENKVNENTKMILLCSPHNPVGRVWKEEELKKLGDIAKKYDLMVFSDEIHADLILNDNQHISFASLSDDLAKRTITGFSPSKTFNIAGLYASAIVIPDESIRDKFKEIINRYHLYHTNCFAIEGLEAAYRYGEKWLDELLDYLEKNIELTKKVLKDIKKLNMIEPEGTFLVWLDFRKFNLTHEEITNIIINEAGLLLNDGKMFGANGEKFMRLNIATPQKKLKKGLEKLKNAFANKD</sequence>
<evidence type="ECO:0000259" key="6">
    <source>
        <dbReference type="Pfam" id="PF00155"/>
    </source>
</evidence>
<evidence type="ECO:0000256" key="5">
    <source>
        <dbReference type="ARBA" id="ARBA00037974"/>
    </source>
</evidence>
<dbReference type="GO" id="GO:0047804">
    <property type="term" value="F:cysteine-S-conjugate beta-lyase activity"/>
    <property type="evidence" value="ECO:0007669"/>
    <property type="project" value="UniProtKB-EC"/>
</dbReference>
<dbReference type="InterPro" id="IPR051798">
    <property type="entry name" value="Class-II_PLP-Dep_Aminotrans"/>
</dbReference>